<feature type="transmembrane region" description="Helical" evidence="5">
    <location>
        <begin position="242"/>
        <end position="261"/>
    </location>
</feature>
<feature type="transmembrane region" description="Helical" evidence="5">
    <location>
        <begin position="108"/>
        <end position="130"/>
    </location>
</feature>
<comment type="subcellular location">
    <subcellularLocation>
        <location evidence="1">Membrane</location>
        <topology evidence="1">Multi-pass membrane protein</topology>
    </subcellularLocation>
</comment>
<keyword evidence="10" id="KW-1185">Reference proteome</keyword>
<evidence type="ECO:0000256" key="3">
    <source>
        <dbReference type="ARBA" id="ARBA00022989"/>
    </source>
</evidence>
<evidence type="ECO:0000313" key="9">
    <source>
        <dbReference type="Proteomes" id="UP000433575"/>
    </source>
</evidence>
<keyword evidence="3 5" id="KW-1133">Transmembrane helix</keyword>
<proteinExistence type="predicted"/>
<evidence type="ECO:0000259" key="6">
    <source>
        <dbReference type="Pfam" id="PF00999"/>
    </source>
</evidence>
<evidence type="ECO:0000256" key="2">
    <source>
        <dbReference type="ARBA" id="ARBA00022692"/>
    </source>
</evidence>
<dbReference type="GO" id="GO:1902600">
    <property type="term" value="P:proton transmembrane transport"/>
    <property type="evidence" value="ECO:0007669"/>
    <property type="project" value="InterPro"/>
</dbReference>
<dbReference type="InterPro" id="IPR038770">
    <property type="entry name" value="Na+/solute_symporter_sf"/>
</dbReference>
<dbReference type="InterPro" id="IPR006153">
    <property type="entry name" value="Cation/H_exchanger_TM"/>
</dbReference>
<dbReference type="EMBL" id="WKPJ01000016">
    <property type="protein sequence ID" value="MSA89856.1"/>
    <property type="molecule type" value="Genomic_DNA"/>
</dbReference>
<feature type="transmembrane region" description="Helical" evidence="5">
    <location>
        <begin position="84"/>
        <end position="102"/>
    </location>
</feature>
<evidence type="ECO:0000313" key="8">
    <source>
        <dbReference type="EMBL" id="MSC33611.1"/>
    </source>
</evidence>
<protein>
    <submittedName>
        <fullName evidence="7">Sodium:proton antiporter</fullName>
    </submittedName>
</protein>
<dbReference type="OrthoDB" id="9790604at2"/>
<dbReference type="Proteomes" id="UP000433575">
    <property type="component" value="Unassembled WGS sequence"/>
</dbReference>
<keyword evidence="4 5" id="KW-0472">Membrane</keyword>
<feature type="transmembrane region" description="Helical" evidence="5">
    <location>
        <begin position="273"/>
        <end position="295"/>
    </location>
</feature>
<evidence type="ECO:0000256" key="1">
    <source>
        <dbReference type="ARBA" id="ARBA00004141"/>
    </source>
</evidence>
<dbReference type="Pfam" id="PF00999">
    <property type="entry name" value="Na_H_Exchanger"/>
    <property type="match status" value="1"/>
</dbReference>
<evidence type="ECO:0000256" key="4">
    <source>
        <dbReference type="ARBA" id="ARBA00023136"/>
    </source>
</evidence>
<dbReference type="GO" id="GO:0015297">
    <property type="term" value="F:antiporter activity"/>
    <property type="evidence" value="ECO:0007669"/>
    <property type="project" value="InterPro"/>
</dbReference>
<dbReference type="PANTHER" id="PTHR31102:SF1">
    <property type="entry name" value="CATION_H+ EXCHANGER DOMAIN-CONTAINING PROTEIN"/>
    <property type="match status" value="1"/>
</dbReference>
<dbReference type="InterPro" id="IPR051843">
    <property type="entry name" value="CPA1_transporter"/>
</dbReference>
<comment type="caution">
    <text evidence="7">The sequence shown here is derived from an EMBL/GenBank/DDBJ whole genome shotgun (WGS) entry which is preliminary data.</text>
</comment>
<feature type="transmembrane region" description="Helical" evidence="5">
    <location>
        <begin position="301"/>
        <end position="321"/>
    </location>
</feature>
<feature type="domain" description="Cation/H+ exchanger transmembrane" evidence="6">
    <location>
        <begin position="9"/>
        <end position="377"/>
    </location>
</feature>
<gene>
    <name evidence="8" type="ORF">GKD88_10815</name>
    <name evidence="7" type="ORF">GKE08_11015</name>
</gene>
<dbReference type="EMBL" id="WKPI01000018">
    <property type="protein sequence ID" value="MSC33611.1"/>
    <property type="molecule type" value="Genomic_DNA"/>
</dbReference>
<keyword evidence="2 5" id="KW-0812">Transmembrane</keyword>
<organism evidence="7 9">
    <name type="scientific">Holdemania massiliensis</name>
    <dbReference type="NCBI Taxonomy" id="1468449"/>
    <lineage>
        <taxon>Bacteria</taxon>
        <taxon>Bacillati</taxon>
        <taxon>Bacillota</taxon>
        <taxon>Erysipelotrichia</taxon>
        <taxon>Erysipelotrichales</taxon>
        <taxon>Erysipelotrichaceae</taxon>
        <taxon>Holdemania</taxon>
    </lineage>
</organism>
<feature type="transmembrane region" description="Helical" evidence="5">
    <location>
        <begin position="362"/>
        <end position="385"/>
    </location>
</feature>
<reference evidence="9 10" key="1">
    <citation type="journal article" date="2019" name="Nat. Med.">
        <title>A library of human gut bacterial isolates paired with longitudinal multiomics data enables mechanistic microbiome research.</title>
        <authorList>
            <person name="Poyet M."/>
            <person name="Groussin M."/>
            <person name="Gibbons S.M."/>
            <person name="Avila-Pacheco J."/>
            <person name="Jiang X."/>
            <person name="Kearney S.M."/>
            <person name="Perrotta A.R."/>
            <person name="Berdy B."/>
            <person name="Zhao S."/>
            <person name="Lieberman T.D."/>
            <person name="Swanson P.K."/>
            <person name="Smith M."/>
            <person name="Roesemann S."/>
            <person name="Alexander J.E."/>
            <person name="Rich S.A."/>
            <person name="Livny J."/>
            <person name="Vlamakis H."/>
            <person name="Clish C."/>
            <person name="Bullock K."/>
            <person name="Deik A."/>
            <person name="Scott J."/>
            <person name="Pierce K.A."/>
            <person name="Xavier R.J."/>
            <person name="Alm E.J."/>
        </authorList>
    </citation>
    <scope>NUCLEOTIDE SEQUENCE [LARGE SCALE GENOMIC DNA]</scope>
    <source>
        <strain evidence="7 9">BIOML-A4</strain>
        <strain evidence="8 10">BIOML-A5</strain>
    </source>
</reference>
<dbReference type="AlphaFoldDB" id="A0A6N7S989"/>
<dbReference type="Proteomes" id="UP000480929">
    <property type="component" value="Unassembled WGS sequence"/>
</dbReference>
<feature type="transmembrane region" description="Helical" evidence="5">
    <location>
        <begin position="184"/>
        <end position="207"/>
    </location>
</feature>
<sequence>MLTSLACLFLVGILFSQLLQRLHLPGLLGMILTGILLGPYGLNWLSPQLMANAADLRQLALVLILLRAGLALDLNDLKRVGRPAILLCFVPAIIEIVGYVALGPGLLGLSAIECAVMGAVIAAVSPAVIVPRMLKLMEEKRGTAQSIPQMIMAGASADDVLVIVLFSSFLSLAQGESGSAVGLLQVPVSILAGLFIGAITGLLLCWFFRRVHLRDSIKVLILMSVAFLLLEAENWLQAFLPFSGLLAIMAMGIAIYSRYSLLAGRLSQKFSRLWVGAEMMLFVLVGAVVNPAYLVKAGGPLILLIFSALLLRMGAVALCLIKTPLNRKERVFCMIAYCPKATVQAAIGAVPLSLGLACGELVLSAAVIAILITAPLGALGIDLTYRRWLKPEKESV</sequence>
<dbReference type="GO" id="GO:0016020">
    <property type="term" value="C:membrane"/>
    <property type="evidence" value="ECO:0007669"/>
    <property type="project" value="UniProtKB-SubCell"/>
</dbReference>
<dbReference type="RefSeq" id="WP_154239020.1">
    <property type="nucleotide sequence ID" value="NZ_CALJPI010000021.1"/>
</dbReference>
<feature type="transmembrane region" description="Helical" evidence="5">
    <location>
        <begin position="333"/>
        <end position="356"/>
    </location>
</feature>
<accession>A0A6N7S989</accession>
<evidence type="ECO:0000256" key="5">
    <source>
        <dbReference type="SAM" id="Phobius"/>
    </source>
</evidence>
<feature type="transmembrane region" description="Helical" evidence="5">
    <location>
        <begin position="151"/>
        <end position="172"/>
    </location>
</feature>
<feature type="transmembrane region" description="Helical" evidence="5">
    <location>
        <begin position="219"/>
        <end position="236"/>
    </location>
</feature>
<evidence type="ECO:0000313" key="7">
    <source>
        <dbReference type="EMBL" id="MSA89856.1"/>
    </source>
</evidence>
<evidence type="ECO:0000313" key="10">
    <source>
        <dbReference type="Proteomes" id="UP000480929"/>
    </source>
</evidence>
<dbReference type="Gene3D" id="1.20.1530.20">
    <property type="match status" value="1"/>
</dbReference>
<name>A0A6N7S989_9FIRM</name>
<dbReference type="PANTHER" id="PTHR31102">
    <property type="match status" value="1"/>
</dbReference>